<organism evidence="3 4">
    <name type="scientific">Striga asiatica</name>
    <name type="common">Asiatic witchweed</name>
    <name type="synonym">Buchnera asiatica</name>
    <dbReference type="NCBI Taxonomy" id="4170"/>
    <lineage>
        <taxon>Eukaryota</taxon>
        <taxon>Viridiplantae</taxon>
        <taxon>Streptophyta</taxon>
        <taxon>Embryophyta</taxon>
        <taxon>Tracheophyta</taxon>
        <taxon>Spermatophyta</taxon>
        <taxon>Magnoliopsida</taxon>
        <taxon>eudicotyledons</taxon>
        <taxon>Gunneridae</taxon>
        <taxon>Pentapetalae</taxon>
        <taxon>asterids</taxon>
        <taxon>lamiids</taxon>
        <taxon>Lamiales</taxon>
        <taxon>Orobanchaceae</taxon>
        <taxon>Buchnereae</taxon>
        <taxon>Striga</taxon>
    </lineage>
</organism>
<dbReference type="InterPro" id="IPR016087">
    <property type="entry name" value="Chalcone_isomerase"/>
</dbReference>
<evidence type="ECO:0000313" key="3">
    <source>
        <dbReference type="EMBL" id="GER24835.1"/>
    </source>
</evidence>
<dbReference type="GO" id="GO:0005504">
    <property type="term" value="F:fatty acid binding"/>
    <property type="evidence" value="ECO:0007669"/>
    <property type="project" value="TreeGrafter"/>
</dbReference>
<evidence type="ECO:0000313" key="4">
    <source>
        <dbReference type="Proteomes" id="UP000325081"/>
    </source>
</evidence>
<reference evidence="4" key="1">
    <citation type="journal article" date="2019" name="Curr. Biol.">
        <title>Genome Sequence of Striga asiatica Provides Insight into the Evolution of Plant Parasitism.</title>
        <authorList>
            <person name="Yoshida S."/>
            <person name="Kim S."/>
            <person name="Wafula E.K."/>
            <person name="Tanskanen J."/>
            <person name="Kim Y.M."/>
            <person name="Honaas L."/>
            <person name="Yang Z."/>
            <person name="Spallek T."/>
            <person name="Conn C.E."/>
            <person name="Ichihashi Y."/>
            <person name="Cheong K."/>
            <person name="Cui S."/>
            <person name="Der J.P."/>
            <person name="Gundlach H."/>
            <person name="Jiao Y."/>
            <person name="Hori C."/>
            <person name="Ishida J.K."/>
            <person name="Kasahara H."/>
            <person name="Kiba T."/>
            <person name="Kim M.S."/>
            <person name="Koo N."/>
            <person name="Laohavisit A."/>
            <person name="Lee Y.H."/>
            <person name="Lumba S."/>
            <person name="McCourt P."/>
            <person name="Mortimer J.C."/>
            <person name="Mutuku J.M."/>
            <person name="Nomura T."/>
            <person name="Sasaki-Sekimoto Y."/>
            <person name="Seto Y."/>
            <person name="Wang Y."/>
            <person name="Wakatake T."/>
            <person name="Sakakibara H."/>
            <person name="Demura T."/>
            <person name="Yamaguchi S."/>
            <person name="Yoneyama K."/>
            <person name="Manabe R.I."/>
            <person name="Nelson D.C."/>
            <person name="Schulman A.H."/>
            <person name="Timko M.P."/>
            <person name="dePamphilis C.W."/>
            <person name="Choi D."/>
            <person name="Shirasu K."/>
        </authorList>
    </citation>
    <scope>NUCLEOTIDE SEQUENCE [LARGE SCALE GENOMIC DNA]</scope>
    <source>
        <strain evidence="4">cv. UVA1</strain>
    </source>
</reference>
<keyword evidence="4" id="KW-1185">Reference proteome</keyword>
<sequence length="292" mass="31875">MVSFRFPFSFSQTPAPPVPGAANASSRRISSAAVSIAAAISVSGASIAVISQNPNGQFLQNTLNFFVSRGIGNSPTWGSLSIARDSSPVTESRTGVSFPAVLKDSQRLLGVGLRRKAVLGLKNIDVYAFGVYADDADVKSFLSEKYGEFSASELKGNKNLKDDLMEYDVSMTIRLQIVYGRLSIRSVRSAFEESVGMRLQKFGGSDNKDLLQRFTSQFKDEYKIPKGSIIDLSKEQGYVLRTMIDGKEVGSIQSKLLCRSILDLYIGNEPFDRKAKEDVEQNLAALIGKLNS</sequence>
<dbReference type="InterPro" id="IPR044228">
    <property type="entry name" value="FAP1"/>
</dbReference>
<evidence type="ECO:0000259" key="2">
    <source>
        <dbReference type="Pfam" id="PF16035"/>
    </source>
</evidence>
<keyword evidence="3" id="KW-0413">Isomerase</keyword>
<comment type="caution">
    <text evidence="3">The sequence shown here is derived from an EMBL/GenBank/DDBJ whole genome shotgun (WGS) entry which is preliminary data.</text>
</comment>
<dbReference type="SUPFAM" id="SSF54626">
    <property type="entry name" value="Chalcone isomerase"/>
    <property type="match status" value="1"/>
</dbReference>
<proteinExistence type="inferred from homology"/>
<dbReference type="PANTHER" id="PTHR47589:SF5">
    <property type="entry name" value="CHALCONE ISOMERASE DOMAIN-CONTAINING PROTEIN"/>
    <property type="match status" value="1"/>
</dbReference>
<dbReference type="InterPro" id="IPR036298">
    <property type="entry name" value="Chalcone_isomerase_sf"/>
</dbReference>
<dbReference type="GO" id="GO:0016872">
    <property type="term" value="F:intramolecular lyase activity"/>
    <property type="evidence" value="ECO:0007669"/>
    <property type="project" value="InterPro"/>
</dbReference>
<dbReference type="Gene3D" id="3.50.70.10">
    <property type="match status" value="1"/>
</dbReference>
<dbReference type="OrthoDB" id="18193at2759"/>
<name>A0A5A7NWE9_STRAF</name>
<dbReference type="GO" id="GO:0006631">
    <property type="term" value="P:fatty acid metabolic process"/>
    <property type="evidence" value="ECO:0007669"/>
    <property type="project" value="TreeGrafter"/>
</dbReference>
<feature type="domain" description="Chalcone isomerase" evidence="2">
    <location>
        <begin position="107"/>
        <end position="279"/>
    </location>
</feature>
<dbReference type="Pfam" id="PF16035">
    <property type="entry name" value="Chalcone_2"/>
    <property type="match status" value="1"/>
</dbReference>
<dbReference type="InterPro" id="IPR016088">
    <property type="entry name" value="Chalcone_isomerase_3-sand"/>
</dbReference>
<gene>
    <name evidence="3" type="ORF">STAS_00379</name>
</gene>
<dbReference type="InterPro" id="IPR016089">
    <property type="entry name" value="Chalcone_isomerase_bundle_sf"/>
</dbReference>
<accession>A0A5A7NWE9</accession>
<dbReference type="Proteomes" id="UP000325081">
    <property type="component" value="Unassembled WGS sequence"/>
</dbReference>
<dbReference type="AlphaFoldDB" id="A0A5A7NWE9"/>
<comment type="similarity">
    <text evidence="1">Belongs to the chalcone isomerase family.</text>
</comment>
<dbReference type="EMBL" id="BKCP01000001">
    <property type="protein sequence ID" value="GER24835.1"/>
    <property type="molecule type" value="Genomic_DNA"/>
</dbReference>
<dbReference type="GO" id="GO:0009570">
    <property type="term" value="C:chloroplast stroma"/>
    <property type="evidence" value="ECO:0007669"/>
    <property type="project" value="TreeGrafter"/>
</dbReference>
<dbReference type="Gene3D" id="1.10.890.20">
    <property type="match status" value="1"/>
</dbReference>
<evidence type="ECO:0000256" key="1">
    <source>
        <dbReference type="ARBA" id="ARBA00007166"/>
    </source>
</evidence>
<protein>
    <submittedName>
        <fullName evidence="3">Chalcone-flavanone isomerase family protein</fullName>
    </submittedName>
</protein>
<dbReference type="PANTHER" id="PTHR47589">
    <property type="entry name" value="FATTY-ACID-BINDING PROTEIN 1"/>
    <property type="match status" value="1"/>
</dbReference>